<dbReference type="UniPathway" id="UPA00034">
    <property type="reaction ID" value="UER00025"/>
</dbReference>
<dbReference type="InterPro" id="IPR001653">
    <property type="entry name" value="DAP_epimerase_DapF"/>
</dbReference>
<dbReference type="RefSeq" id="WP_092062310.1">
    <property type="nucleotide sequence ID" value="NZ_FNIN01000001.1"/>
</dbReference>
<dbReference type="GO" id="GO:0009089">
    <property type="term" value="P:lysine biosynthetic process via diaminopimelate"/>
    <property type="evidence" value="ECO:0007669"/>
    <property type="project" value="UniProtKB-UniRule"/>
</dbReference>
<feature type="site" description="Could be important to modulate the pK values of the two catalytic cysteine residues" evidence="8">
    <location>
        <position position="151"/>
    </location>
</feature>
<evidence type="ECO:0000313" key="11">
    <source>
        <dbReference type="Proteomes" id="UP000199602"/>
    </source>
</evidence>
<dbReference type="STRING" id="206665.SAMN04488516_101304"/>
<evidence type="ECO:0000256" key="3">
    <source>
        <dbReference type="ARBA" id="ARBA00013080"/>
    </source>
</evidence>
<evidence type="ECO:0000256" key="1">
    <source>
        <dbReference type="ARBA" id="ARBA00005196"/>
    </source>
</evidence>
<accession>A0A1H0A7R9</accession>
<dbReference type="PROSITE" id="PS01326">
    <property type="entry name" value="DAP_EPIMERASE"/>
    <property type="match status" value="1"/>
</dbReference>
<evidence type="ECO:0000313" key="10">
    <source>
        <dbReference type="EMBL" id="SDN29271.1"/>
    </source>
</evidence>
<keyword evidence="8" id="KW-0963">Cytoplasm</keyword>
<keyword evidence="5 8" id="KW-0457">Lysine biosynthesis</keyword>
<keyword evidence="4 8" id="KW-0028">Amino-acid biosynthesis</keyword>
<dbReference type="PANTHER" id="PTHR31689:SF0">
    <property type="entry name" value="DIAMINOPIMELATE EPIMERASE"/>
    <property type="match status" value="1"/>
</dbReference>
<comment type="subcellular location">
    <subcellularLocation>
        <location evidence="8">Cytoplasm</location>
    </subcellularLocation>
</comment>
<dbReference type="NCBIfam" id="TIGR00652">
    <property type="entry name" value="DapF"/>
    <property type="match status" value="1"/>
</dbReference>
<evidence type="ECO:0000256" key="7">
    <source>
        <dbReference type="ARBA" id="ARBA00051712"/>
    </source>
</evidence>
<comment type="function">
    <text evidence="8">Catalyzes the stereoinversion of LL-2,6-diaminopimelate (L,L-DAP) to meso-diaminopimelate (meso-DAP), a precursor of L-lysine and an essential component of the bacterial peptidoglycan.</text>
</comment>
<name>A0A1H0A7R9_9BACT</name>
<feature type="binding site" evidence="8">
    <location>
        <begin position="78"/>
        <end position="79"/>
    </location>
    <ligand>
        <name>substrate</name>
    </ligand>
</feature>
<comment type="subunit">
    <text evidence="8">Homodimer.</text>
</comment>
<dbReference type="OrthoDB" id="9805408at2"/>
<gene>
    <name evidence="8" type="primary">dapF</name>
    <name evidence="10" type="ORF">SAMN04488516_101304</name>
</gene>
<feature type="site" description="Could be important to modulate the pK values of the two catalytic cysteine residues" evidence="8">
    <location>
        <position position="201"/>
    </location>
</feature>
<dbReference type="InterPro" id="IPR018510">
    <property type="entry name" value="DAP_epimerase_AS"/>
</dbReference>
<dbReference type="EC" id="5.1.1.7" evidence="3 8"/>
<dbReference type="Pfam" id="PF01678">
    <property type="entry name" value="DAP_epimerase"/>
    <property type="match status" value="2"/>
</dbReference>
<evidence type="ECO:0000256" key="8">
    <source>
        <dbReference type="HAMAP-Rule" id="MF_00197"/>
    </source>
</evidence>
<evidence type="ECO:0000256" key="9">
    <source>
        <dbReference type="PROSITE-ProRule" id="PRU10125"/>
    </source>
</evidence>
<comment type="caution">
    <text evidence="8">Lacks conserved residue(s) required for the propagation of feature annotation.</text>
</comment>
<evidence type="ECO:0000256" key="5">
    <source>
        <dbReference type="ARBA" id="ARBA00023154"/>
    </source>
</evidence>
<sequence length="273" mass="30701">MDLVFYKMQGSGNDFILFDLNSVPVNISQMSAWAKKLCQRCFGVGADGLIFLEEVRNGEIDFKWHFYNADGTKAEMCGNGARCAAWLANYLGLAGKEQAFLTEAGVIHAEIVKENEVKVELTEPKDLKLDVKIFIDENDFNIHYVNTGVPHVVFFTENIKEIDVNKIGRRIRFHDYFSPSGSNVNFVQIVKKDFILLRTYERGVENETYACGTGAAASVYVGFALGLLNREVNVVTSGGEKLKIFLQGERIFLQGKTILVYKGFLNKKILENI</sequence>
<feature type="binding site" evidence="8">
    <location>
        <begin position="212"/>
        <end position="213"/>
    </location>
    <ligand>
        <name>substrate</name>
    </ligand>
</feature>
<feature type="active site" description="Proton acceptor" evidence="8">
    <location>
        <position position="211"/>
    </location>
</feature>
<reference evidence="10 11" key="1">
    <citation type="submission" date="2016-10" db="EMBL/GenBank/DDBJ databases">
        <authorList>
            <person name="de Groot N.N."/>
        </authorList>
    </citation>
    <scope>NUCLEOTIDE SEQUENCE [LARGE SCALE GENOMIC DNA]</scope>
    <source>
        <strain evidence="10 11">DSM 15269</strain>
    </source>
</reference>
<evidence type="ECO:0000256" key="2">
    <source>
        <dbReference type="ARBA" id="ARBA00010219"/>
    </source>
</evidence>
<feature type="binding site" evidence="8">
    <location>
        <begin position="201"/>
        <end position="202"/>
    </location>
    <ligand>
        <name>substrate</name>
    </ligand>
</feature>
<dbReference type="Proteomes" id="UP000199602">
    <property type="component" value="Unassembled WGS sequence"/>
</dbReference>
<comment type="catalytic activity">
    <reaction evidence="7 8">
        <text>(2S,6S)-2,6-diaminopimelate = meso-2,6-diaminopimelate</text>
        <dbReference type="Rhea" id="RHEA:15393"/>
        <dbReference type="ChEBI" id="CHEBI:57609"/>
        <dbReference type="ChEBI" id="CHEBI:57791"/>
        <dbReference type="EC" id="5.1.1.7"/>
    </reaction>
</comment>
<dbReference type="PANTHER" id="PTHR31689">
    <property type="entry name" value="DIAMINOPIMELATE EPIMERASE, CHLOROPLASTIC"/>
    <property type="match status" value="1"/>
</dbReference>
<dbReference type="GO" id="GO:0008837">
    <property type="term" value="F:diaminopimelate epimerase activity"/>
    <property type="evidence" value="ECO:0007669"/>
    <property type="project" value="UniProtKB-UniRule"/>
</dbReference>
<organism evidence="10 11">
    <name type="scientific">Desulfonauticus submarinus</name>
    <dbReference type="NCBI Taxonomy" id="206665"/>
    <lineage>
        <taxon>Bacteria</taxon>
        <taxon>Pseudomonadati</taxon>
        <taxon>Thermodesulfobacteriota</taxon>
        <taxon>Desulfovibrionia</taxon>
        <taxon>Desulfovibrionales</taxon>
        <taxon>Desulfonauticaceae</taxon>
        <taxon>Desulfonauticus</taxon>
    </lineage>
</organism>
<protein>
    <recommendedName>
        <fullName evidence="3 8">Diaminopimelate epimerase</fullName>
        <shortName evidence="8">DAP epimerase</shortName>
        <ecNumber evidence="3 8">5.1.1.7</ecNumber>
    </recommendedName>
    <alternativeName>
        <fullName evidence="8">PLP-independent amino acid racemase</fullName>
    </alternativeName>
</protein>
<feature type="binding site" evidence="8">
    <location>
        <position position="183"/>
    </location>
    <ligand>
        <name>substrate</name>
    </ligand>
</feature>
<dbReference type="Gene3D" id="3.10.310.10">
    <property type="entry name" value="Diaminopimelate Epimerase, Chain A, domain 1"/>
    <property type="match status" value="2"/>
</dbReference>
<keyword evidence="11" id="KW-1185">Reference proteome</keyword>
<dbReference type="HAMAP" id="MF_00197">
    <property type="entry name" value="DAP_epimerase"/>
    <property type="match status" value="1"/>
</dbReference>
<feature type="active site" description="Proton donor" evidence="8">
    <location>
        <position position="77"/>
    </location>
</feature>
<evidence type="ECO:0000256" key="6">
    <source>
        <dbReference type="ARBA" id="ARBA00023235"/>
    </source>
</evidence>
<feature type="binding site" evidence="8">
    <location>
        <position position="68"/>
    </location>
    <ligand>
        <name>substrate</name>
    </ligand>
</feature>
<dbReference type="AlphaFoldDB" id="A0A1H0A7R9"/>
<feature type="active site" evidence="9">
    <location>
        <position position="77"/>
    </location>
</feature>
<dbReference type="SUPFAM" id="SSF54506">
    <property type="entry name" value="Diaminopimelate epimerase-like"/>
    <property type="match status" value="2"/>
</dbReference>
<comment type="similarity">
    <text evidence="2 8">Belongs to the diaminopimelate epimerase family.</text>
</comment>
<proteinExistence type="inferred from homology"/>
<feature type="binding site" evidence="8">
    <location>
        <position position="13"/>
    </location>
    <ligand>
        <name>substrate</name>
    </ligand>
</feature>
<evidence type="ECO:0000256" key="4">
    <source>
        <dbReference type="ARBA" id="ARBA00022605"/>
    </source>
</evidence>
<keyword evidence="6 8" id="KW-0413">Isomerase</keyword>
<dbReference type="EMBL" id="FNIN01000001">
    <property type="protein sequence ID" value="SDN29271.1"/>
    <property type="molecule type" value="Genomic_DNA"/>
</dbReference>
<dbReference type="GO" id="GO:0005829">
    <property type="term" value="C:cytosol"/>
    <property type="evidence" value="ECO:0007669"/>
    <property type="project" value="TreeGrafter"/>
</dbReference>
<comment type="pathway">
    <text evidence="1 8">Amino-acid biosynthesis; L-lysine biosynthesis via DAP pathway; DL-2,6-diaminopimelate from LL-2,6-diaminopimelate: step 1/1.</text>
</comment>